<feature type="compositionally biased region" description="Basic and acidic residues" evidence="3">
    <location>
        <begin position="90"/>
        <end position="107"/>
    </location>
</feature>
<feature type="compositionally biased region" description="Basic residues" evidence="3">
    <location>
        <begin position="153"/>
        <end position="165"/>
    </location>
</feature>
<dbReference type="Gene3D" id="3.10.20.550">
    <property type="entry name" value="ASAP complex, SAP18 subunit"/>
    <property type="match status" value="1"/>
</dbReference>
<dbReference type="GO" id="GO:0003714">
    <property type="term" value="F:transcription corepressor activity"/>
    <property type="evidence" value="ECO:0007669"/>
    <property type="project" value="TreeGrafter"/>
</dbReference>
<dbReference type="WBParaSite" id="TREG1_112220.1">
    <property type="protein sequence ID" value="TREG1_112220.1"/>
    <property type="gene ID" value="TREG1_112220"/>
</dbReference>
<feature type="compositionally biased region" description="Basic residues" evidence="3">
    <location>
        <begin position="56"/>
        <end position="66"/>
    </location>
</feature>
<dbReference type="Pfam" id="PF06487">
    <property type="entry name" value="SAP18"/>
    <property type="match status" value="1"/>
</dbReference>
<feature type="compositionally biased region" description="Polar residues" evidence="3">
    <location>
        <begin position="117"/>
        <end position="126"/>
    </location>
</feature>
<dbReference type="PANTHER" id="PTHR13082">
    <property type="entry name" value="SAP18"/>
    <property type="match status" value="1"/>
</dbReference>
<name>A0AA85IVB8_TRIRE</name>
<evidence type="ECO:0000256" key="2">
    <source>
        <dbReference type="ARBA" id="ARBA00030511"/>
    </source>
</evidence>
<dbReference type="Proteomes" id="UP000050795">
    <property type="component" value="Unassembled WGS sequence"/>
</dbReference>
<keyword evidence="4" id="KW-1185">Reference proteome</keyword>
<dbReference type="GO" id="GO:0005634">
    <property type="term" value="C:nucleus"/>
    <property type="evidence" value="ECO:0007669"/>
    <property type="project" value="TreeGrafter"/>
</dbReference>
<comment type="similarity">
    <text evidence="1">Belongs to the SAP18 family.</text>
</comment>
<feature type="compositionally biased region" description="Polar residues" evidence="3">
    <location>
        <begin position="349"/>
        <end position="358"/>
    </location>
</feature>
<accession>A0AA85IVB8</accession>
<feature type="region of interest" description="Disordered" evidence="3">
    <location>
        <begin position="273"/>
        <end position="299"/>
    </location>
</feature>
<evidence type="ECO:0000256" key="3">
    <source>
        <dbReference type="SAM" id="MobiDB-lite"/>
    </source>
</evidence>
<feature type="region of interest" description="Disordered" evidence="3">
    <location>
        <begin position="1"/>
        <end position="174"/>
    </location>
</feature>
<reference evidence="5" key="2">
    <citation type="submission" date="2023-11" db="UniProtKB">
        <authorList>
            <consortium name="WormBaseParasite"/>
        </authorList>
    </citation>
    <scope>IDENTIFICATION</scope>
</reference>
<evidence type="ECO:0000313" key="4">
    <source>
        <dbReference type="Proteomes" id="UP000050795"/>
    </source>
</evidence>
<feature type="compositionally biased region" description="Low complexity" evidence="3">
    <location>
        <begin position="282"/>
        <end position="294"/>
    </location>
</feature>
<organism evidence="4 5">
    <name type="scientific">Trichobilharzia regenti</name>
    <name type="common">Nasal bird schistosome</name>
    <dbReference type="NCBI Taxonomy" id="157069"/>
    <lineage>
        <taxon>Eukaryota</taxon>
        <taxon>Metazoa</taxon>
        <taxon>Spiralia</taxon>
        <taxon>Lophotrochozoa</taxon>
        <taxon>Platyhelminthes</taxon>
        <taxon>Trematoda</taxon>
        <taxon>Digenea</taxon>
        <taxon>Strigeidida</taxon>
        <taxon>Schistosomatoidea</taxon>
        <taxon>Schistosomatidae</taxon>
        <taxon>Trichobilharzia</taxon>
    </lineage>
</organism>
<evidence type="ECO:0000313" key="5">
    <source>
        <dbReference type="WBParaSite" id="TREG1_112220.1"/>
    </source>
</evidence>
<dbReference type="InterPro" id="IPR042534">
    <property type="entry name" value="SAP18_sf"/>
</dbReference>
<sequence>MENGRNTNLRSLVRPVSPLSRWQKAPLPLVDDNDDVDSDSERDGRRKLLSSSTGKHGNRIITRSRSRSPAIFSSVHLASTGTTTTTVDRPPSEETRRIIVRRPPHDPEPDDDYAGKQPSSKHQSLKSTDDYSRSLVTGHNSNKRRTKDERSRKAIRRSMLHKNHRSIPQPIIPSGIDRENTCPILLRIFYSTNSRHYSLSDYNKGKMPENEIQLNTWIDASLAELAEEVRSVVRVARRRGTRMHFAVVYPDSRGTYGRRQLGVVITGYGVNSGDNFDEEPNNDGMNNNSNNNTNSQKPFNLVDDSAVTLVSKKFQIGDYVDCAIVEYTPGSLGGWSSGRRPLGPPPPSQLTASDSRNSALEEARMI</sequence>
<dbReference type="AlphaFoldDB" id="A0AA85IVB8"/>
<reference evidence="4" key="1">
    <citation type="submission" date="2022-06" db="EMBL/GenBank/DDBJ databases">
        <authorList>
            <person name="Berger JAMES D."/>
            <person name="Berger JAMES D."/>
        </authorList>
    </citation>
    <scope>NUCLEOTIDE SEQUENCE [LARGE SCALE GENOMIC DNA]</scope>
</reference>
<dbReference type="PANTHER" id="PTHR13082:SF0">
    <property type="entry name" value="HISTONE DEACETYLASE COMPLEX SUBUNIT SAP18"/>
    <property type="match status" value="1"/>
</dbReference>
<feature type="region of interest" description="Disordered" evidence="3">
    <location>
        <begin position="334"/>
        <end position="366"/>
    </location>
</feature>
<proteinExistence type="inferred from homology"/>
<evidence type="ECO:0000256" key="1">
    <source>
        <dbReference type="ARBA" id="ARBA00009143"/>
    </source>
</evidence>
<protein>
    <recommendedName>
        <fullName evidence="2">18 kDa Sin3-associated polypeptide</fullName>
    </recommendedName>
</protein>
<dbReference type="InterPro" id="IPR010516">
    <property type="entry name" value="SAP18"/>
</dbReference>
<feature type="compositionally biased region" description="Polar residues" evidence="3">
    <location>
        <begin position="1"/>
        <end position="10"/>
    </location>
</feature>